<proteinExistence type="predicted"/>
<dbReference type="AlphaFoldDB" id="A0A6L5BCN1"/>
<keyword evidence="3" id="KW-1185">Reference proteome</keyword>
<dbReference type="EMBL" id="WRXP01000796">
    <property type="protein sequence ID" value="KAF1002597.1"/>
    <property type="molecule type" value="Genomic_DNA"/>
</dbReference>
<accession>A0A6L5BCN1</accession>
<name>A0A6L5BCN1_APIGR</name>
<protein>
    <submittedName>
        <fullName evidence="2">Uncharacterized protein</fullName>
    </submittedName>
</protein>
<dbReference type="Proteomes" id="UP000593563">
    <property type="component" value="Unassembled WGS sequence"/>
</dbReference>
<organism evidence="2 3">
    <name type="scientific">Apium graveolens</name>
    <name type="common">Celery</name>
    <dbReference type="NCBI Taxonomy" id="4045"/>
    <lineage>
        <taxon>Eukaryota</taxon>
        <taxon>Viridiplantae</taxon>
        <taxon>Streptophyta</taxon>
        <taxon>Embryophyta</taxon>
        <taxon>Tracheophyta</taxon>
        <taxon>Spermatophyta</taxon>
        <taxon>Magnoliopsida</taxon>
        <taxon>eudicotyledons</taxon>
        <taxon>Gunneridae</taxon>
        <taxon>Pentapetalae</taxon>
        <taxon>asterids</taxon>
        <taxon>campanulids</taxon>
        <taxon>Apiales</taxon>
        <taxon>Apiaceae</taxon>
        <taxon>Apioideae</taxon>
        <taxon>apioid superclade</taxon>
        <taxon>Apieae</taxon>
        <taxon>Apium</taxon>
    </lineage>
</organism>
<evidence type="ECO:0000313" key="2">
    <source>
        <dbReference type="EMBL" id="KAF1002597.1"/>
    </source>
</evidence>
<evidence type="ECO:0000313" key="3">
    <source>
        <dbReference type="Proteomes" id="UP000593563"/>
    </source>
</evidence>
<comment type="caution">
    <text evidence="2">The sequence shown here is derived from an EMBL/GenBank/DDBJ whole genome shotgun (WGS) entry which is preliminary data.</text>
</comment>
<gene>
    <name evidence="2" type="ORF">AG4045_015601</name>
</gene>
<sequence length="82" mass="9250">MLKDDHTFTTPGKLVLTLPNGTKHERTENPMEEPKNHLIGLKVGHFLVKHLREDIRFSLTENGSSQRRGLVIISALLVPNLV</sequence>
<reference evidence="2" key="1">
    <citation type="submission" date="2020-01" db="EMBL/GenBank/DDBJ databases">
        <title>The Celery Genome Sequence Reveals Sequential Paleo-tetraploidization, Resistance Gene Elimination, Karyotype Evolution, and Functional Innovation in Apiales.</title>
        <authorList>
            <person name="Song X."/>
        </authorList>
    </citation>
    <scope>NUCLEOTIDE SEQUENCE</scope>
    <source>
        <tissue evidence="2">Leaf</tissue>
    </source>
</reference>
<feature type="compositionally biased region" description="Basic and acidic residues" evidence="1">
    <location>
        <begin position="22"/>
        <end position="32"/>
    </location>
</feature>
<feature type="region of interest" description="Disordered" evidence="1">
    <location>
        <begin position="1"/>
        <end position="32"/>
    </location>
</feature>
<evidence type="ECO:0000256" key="1">
    <source>
        <dbReference type="SAM" id="MobiDB-lite"/>
    </source>
</evidence>